<dbReference type="InterPro" id="IPR013538">
    <property type="entry name" value="ASHA1/2-like_C"/>
</dbReference>
<name>A0A6H9WHE8_9MICO</name>
<sequence>MEQRPVRPRRRNTSRKVATKKRDHMNIADEINEVIRKITSSGESHQVILERAFGTGAADLWNACTNPQRLSRWFEPVRGDLTLGGRYTLTTSGTEGEIRRCEPPRHLAITWEYQGNISHVDVEVIPAANELTLLRLTHPDDHWDTYGPAAAGVGWEESLRALSRYLGGDARCDPDAMEAFAGTPEGQELTRRAANAWGRADQEAGTPASDAETRALRTAAFYLGGTGEEQSDG</sequence>
<dbReference type="Pfam" id="PF08327">
    <property type="entry name" value="AHSA1"/>
    <property type="match status" value="1"/>
</dbReference>
<dbReference type="SUPFAM" id="SSF55961">
    <property type="entry name" value="Bet v1-like"/>
    <property type="match status" value="1"/>
</dbReference>
<dbReference type="InterPro" id="IPR023393">
    <property type="entry name" value="START-like_dom_sf"/>
</dbReference>
<feature type="region of interest" description="Disordered" evidence="2">
    <location>
        <begin position="1"/>
        <end position="20"/>
    </location>
</feature>
<reference evidence="4 5" key="1">
    <citation type="submission" date="2019-09" db="EMBL/GenBank/DDBJ databases">
        <title>Phylogeny of genus Pseudoclavibacter and closely related genus.</title>
        <authorList>
            <person name="Li Y."/>
        </authorList>
    </citation>
    <scope>NUCLEOTIDE SEQUENCE [LARGE SCALE GENOMIC DNA]</scope>
    <source>
        <strain evidence="4 5">EGI 60007</strain>
    </source>
</reference>
<comment type="similarity">
    <text evidence="1">Belongs to the AHA1 family.</text>
</comment>
<evidence type="ECO:0000313" key="4">
    <source>
        <dbReference type="EMBL" id="KAB1650379.1"/>
    </source>
</evidence>
<dbReference type="Proteomes" id="UP000431744">
    <property type="component" value="Unassembled WGS sequence"/>
</dbReference>
<evidence type="ECO:0000259" key="3">
    <source>
        <dbReference type="Pfam" id="PF08327"/>
    </source>
</evidence>
<dbReference type="EMBL" id="WBJY01000001">
    <property type="protein sequence ID" value="KAB1650379.1"/>
    <property type="molecule type" value="Genomic_DNA"/>
</dbReference>
<proteinExistence type="inferred from homology"/>
<protein>
    <submittedName>
        <fullName evidence="4">Polyketide cyclase</fullName>
    </submittedName>
</protein>
<dbReference type="AlphaFoldDB" id="A0A6H9WHE8"/>
<gene>
    <name evidence="4" type="ORF">F8O04_09425</name>
</gene>
<accession>A0A6H9WHE8</accession>
<dbReference type="Gene3D" id="3.30.530.20">
    <property type="match status" value="1"/>
</dbReference>
<evidence type="ECO:0000313" key="5">
    <source>
        <dbReference type="Proteomes" id="UP000431744"/>
    </source>
</evidence>
<feature type="domain" description="Activator of Hsp90 ATPase homologue 1/2-like C-terminal" evidence="3">
    <location>
        <begin position="57"/>
        <end position="167"/>
    </location>
</feature>
<dbReference type="OrthoDB" id="8117292at2"/>
<organism evidence="4 5">
    <name type="scientific">Pseudoclavibacter endophyticus</name>
    <dbReference type="NCBI Taxonomy" id="1778590"/>
    <lineage>
        <taxon>Bacteria</taxon>
        <taxon>Bacillati</taxon>
        <taxon>Actinomycetota</taxon>
        <taxon>Actinomycetes</taxon>
        <taxon>Micrococcales</taxon>
        <taxon>Microbacteriaceae</taxon>
        <taxon>Pseudoclavibacter</taxon>
    </lineage>
</organism>
<keyword evidence="5" id="KW-1185">Reference proteome</keyword>
<evidence type="ECO:0000256" key="2">
    <source>
        <dbReference type="SAM" id="MobiDB-lite"/>
    </source>
</evidence>
<comment type="caution">
    <text evidence="4">The sequence shown here is derived from an EMBL/GenBank/DDBJ whole genome shotgun (WGS) entry which is preliminary data.</text>
</comment>
<evidence type="ECO:0000256" key="1">
    <source>
        <dbReference type="ARBA" id="ARBA00006817"/>
    </source>
</evidence>